<comment type="pathway">
    <text evidence="4">Protein modification; protein ubiquitination.</text>
</comment>
<dbReference type="GO" id="GO:0006950">
    <property type="term" value="P:response to stress"/>
    <property type="evidence" value="ECO:0007669"/>
    <property type="project" value="UniProtKB-ARBA"/>
</dbReference>
<keyword evidence="8" id="KW-0808">Transferase</keyword>
<evidence type="ECO:0000313" key="24">
    <source>
        <dbReference type="RefSeq" id="XP_018008981.1"/>
    </source>
</evidence>
<dbReference type="FunFam" id="2.20.25.20:FF:000008">
    <property type="entry name" value="E3 ubiquitin-protein ligase parkin"/>
    <property type="match status" value="1"/>
</dbReference>
<dbReference type="AlphaFoldDB" id="A0A8B7N557"/>
<feature type="chain" id="PRO_5034544553" description="E3 ubiquitin-protein ligase parkin" evidence="20">
    <location>
        <begin position="19"/>
        <end position="587"/>
    </location>
</feature>
<dbReference type="KEGG" id="hazt:108666584"/>
<dbReference type="Gene3D" id="1.20.120.1750">
    <property type="match status" value="1"/>
</dbReference>
<dbReference type="FunFam" id="1.20.120.1750:FF:000009">
    <property type="entry name" value="E3 ubiquitin-protein ligase parkin"/>
    <property type="match status" value="1"/>
</dbReference>
<evidence type="ECO:0000256" key="1">
    <source>
        <dbReference type="ARBA" id="ARBA00001798"/>
    </source>
</evidence>
<dbReference type="SMART" id="SM00213">
    <property type="entry name" value="UBQ"/>
    <property type="match status" value="1"/>
</dbReference>
<dbReference type="PANTHER" id="PTHR11685">
    <property type="entry name" value="RBR FAMILY RING FINGER AND IBR DOMAIN-CONTAINING"/>
    <property type="match status" value="1"/>
</dbReference>
<dbReference type="CDD" id="cd20340">
    <property type="entry name" value="BRcat_RBR_parkin"/>
    <property type="match status" value="1"/>
</dbReference>
<evidence type="ECO:0000256" key="15">
    <source>
        <dbReference type="ARBA" id="ARBA00023006"/>
    </source>
</evidence>
<feature type="signal peptide" evidence="20">
    <location>
        <begin position="1"/>
        <end position="18"/>
    </location>
</feature>
<dbReference type="Pfam" id="PF22605">
    <property type="entry name" value="IBR_2"/>
    <property type="match status" value="1"/>
</dbReference>
<dbReference type="Pfam" id="PF17978">
    <property type="entry name" value="zf-RING_14"/>
    <property type="match status" value="1"/>
</dbReference>
<comment type="similarity">
    <text evidence="17">Belongs to the RBR family. Parkin subfamily.</text>
</comment>
<dbReference type="InterPro" id="IPR031127">
    <property type="entry name" value="E3_UB_ligase_RBR"/>
</dbReference>
<protein>
    <recommendedName>
        <fullName evidence="18">E3 ubiquitin-protein ligase parkin</fullName>
        <ecNumber evidence="5">2.3.2.31</ecNumber>
    </recommendedName>
</protein>
<evidence type="ECO:0000256" key="3">
    <source>
        <dbReference type="ARBA" id="ARBA00004514"/>
    </source>
</evidence>
<keyword evidence="6" id="KW-0963">Cytoplasm</keyword>
<evidence type="ECO:0000256" key="8">
    <source>
        <dbReference type="ARBA" id="ARBA00022679"/>
    </source>
</evidence>
<evidence type="ECO:0000256" key="12">
    <source>
        <dbReference type="ARBA" id="ARBA00022786"/>
    </source>
</evidence>
<keyword evidence="16" id="KW-0496">Mitochondrion</keyword>
<evidence type="ECO:0000256" key="11">
    <source>
        <dbReference type="ARBA" id="ARBA00022771"/>
    </source>
</evidence>
<evidence type="ECO:0000256" key="13">
    <source>
        <dbReference type="ARBA" id="ARBA00022833"/>
    </source>
</evidence>
<dbReference type="GO" id="GO:0016567">
    <property type="term" value="P:protein ubiquitination"/>
    <property type="evidence" value="ECO:0007669"/>
    <property type="project" value="InterPro"/>
</dbReference>
<sequence>MFSLLLGWLKSFFSQVLSLFQIGSAKSVSSPPPESQMLSIFVRTNTGEKIQVQLAPEWTVAQLKTHLKPQLCSTQQHIKLIFAGKELPESLVLGQCDLGQNSVLHAVILVTSASAATPPTSPTVSDITRRVQDAAIEEFPPANCSEKPNLTTAGKEYASSETLTSDARDMQRPTRPSSTDTLESFTLLDLPCGKISGAETPAGEDVEAALDAAFSEQRECQRLLCDASTVITIQLSQDEQEQLRQLKASGVPGSGERPHFYVFCSRPCRGVRVGKLRVRCNRCAQGAVTLHEDPTCWKDVLTPKQILCWCETPACKEAVKECYAEFYFKCSGHVTLGDDDVAVPLYMIRANLPGVVCLSCAEVASPVIVFECEASHVLCLDCFINYCLSKLSERQFTHDSEIGYTLPCPVNCFDSYIKEVHHFRLLGDDQYRRYQHWATEEAVLAAGGVLCPRPGCGHGLLPDADCVRITCVGGCGFVFCRLCLQEYHTGECWQLDHGQPLSSLPRSASTASFNVDTSRVGVGARWDVASAAAIQSLTKACPQCRTPTERSGGCMHMVCTRASCRFNWCWVCHKEWTRDCMAAHWFG</sequence>
<evidence type="ECO:0000256" key="6">
    <source>
        <dbReference type="ARBA" id="ARBA00022490"/>
    </source>
</evidence>
<dbReference type="InterPro" id="IPR047536">
    <property type="entry name" value="Rcat_RBR_parkin"/>
</dbReference>
<dbReference type="GO" id="GO:0022603">
    <property type="term" value="P:regulation of anatomical structure morphogenesis"/>
    <property type="evidence" value="ECO:0007669"/>
    <property type="project" value="UniProtKB-ARBA"/>
</dbReference>
<dbReference type="GO" id="GO:0008270">
    <property type="term" value="F:zinc ion binding"/>
    <property type="evidence" value="ECO:0007669"/>
    <property type="project" value="UniProtKB-KW"/>
</dbReference>
<dbReference type="GeneID" id="108666584"/>
<dbReference type="InterPro" id="IPR054694">
    <property type="entry name" value="Parkin-like_IBR"/>
</dbReference>
<evidence type="ECO:0000256" key="2">
    <source>
        <dbReference type="ARBA" id="ARBA00004173"/>
    </source>
</evidence>
<evidence type="ECO:0000256" key="10">
    <source>
        <dbReference type="ARBA" id="ARBA00022737"/>
    </source>
</evidence>
<keyword evidence="10" id="KW-0677">Repeat</keyword>
<dbReference type="Pfam" id="PF01485">
    <property type="entry name" value="IBR"/>
    <property type="match status" value="1"/>
</dbReference>
<gene>
    <name evidence="24" type="primary">LOC108666584</name>
</gene>
<dbReference type="GO" id="GO:0000423">
    <property type="term" value="P:mitophagy"/>
    <property type="evidence" value="ECO:0007669"/>
    <property type="project" value="UniProtKB-ARBA"/>
</dbReference>
<dbReference type="Proteomes" id="UP000694843">
    <property type="component" value="Unplaced"/>
</dbReference>
<comment type="catalytic activity">
    <reaction evidence="1">
        <text>[E2 ubiquitin-conjugating enzyme]-S-ubiquitinyl-L-cysteine + [acceptor protein]-L-lysine = [E2 ubiquitin-conjugating enzyme]-L-cysteine + [acceptor protein]-N(6)-ubiquitinyl-L-lysine.</text>
        <dbReference type="EC" id="2.3.2.31"/>
    </reaction>
</comment>
<dbReference type="SUPFAM" id="SSF54236">
    <property type="entry name" value="Ubiquitin-like"/>
    <property type="match status" value="1"/>
</dbReference>
<dbReference type="InterPro" id="IPR044066">
    <property type="entry name" value="TRIAD_supradom"/>
</dbReference>
<dbReference type="RefSeq" id="XP_018008981.1">
    <property type="nucleotide sequence ID" value="XM_018153492.2"/>
</dbReference>
<dbReference type="EC" id="2.3.2.31" evidence="5"/>
<dbReference type="CDD" id="cd20357">
    <property type="entry name" value="Rcat_RBR_parkin"/>
    <property type="match status" value="1"/>
</dbReference>
<evidence type="ECO:0000256" key="16">
    <source>
        <dbReference type="ARBA" id="ARBA00023128"/>
    </source>
</evidence>
<keyword evidence="7" id="KW-0597">Phosphoprotein</keyword>
<evidence type="ECO:0000256" key="17">
    <source>
        <dbReference type="ARBA" id="ARBA00029442"/>
    </source>
</evidence>
<keyword evidence="13" id="KW-0862">Zinc</keyword>
<evidence type="ECO:0000313" key="23">
    <source>
        <dbReference type="Proteomes" id="UP000694843"/>
    </source>
</evidence>
<feature type="domain" description="RING-type" evidence="22">
    <location>
        <begin position="353"/>
        <end position="587"/>
    </location>
</feature>
<evidence type="ECO:0000256" key="14">
    <source>
        <dbReference type="ARBA" id="ARBA00022843"/>
    </source>
</evidence>
<dbReference type="SUPFAM" id="SSF57850">
    <property type="entry name" value="RING/U-box"/>
    <property type="match status" value="2"/>
</dbReference>
<dbReference type="InterPro" id="IPR029071">
    <property type="entry name" value="Ubiquitin-like_domsf"/>
</dbReference>
<dbReference type="Gene3D" id="3.10.20.90">
    <property type="entry name" value="Phosphatidylinositol 3-kinase Catalytic Subunit, Chain A, domain 1"/>
    <property type="match status" value="1"/>
</dbReference>
<keyword evidence="11" id="KW-0863">Zinc-finger</keyword>
<dbReference type="InterPro" id="IPR041565">
    <property type="entry name" value="Parkin_Znf-RING"/>
</dbReference>
<dbReference type="InterPro" id="IPR047535">
    <property type="entry name" value="RING-HC_RBR_parkin"/>
</dbReference>
<reference evidence="24" key="1">
    <citation type="submission" date="2025-08" db="UniProtKB">
        <authorList>
            <consortium name="RefSeq"/>
        </authorList>
    </citation>
    <scope>IDENTIFICATION</scope>
    <source>
        <tissue evidence="24">Whole organism</tissue>
    </source>
</reference>
<dbReference type="InterPro" id="IPR000626">
    <property type="entry name" value="Ubiquitin-like_dom"/>
</dbReference>
<evidence type="ECO:0000256" key="5">
    <source>
        <dbReference type="ARBA" id="ARBA00012251"/>
    </source>
</evidence>
<keyword evidence="12" id="KW-0833">Ubl conjugation pathway</keyword>
<keyword evidence="9" id="KW-0479">Metal-binding</keyword>
<evidence type="ECO:0000256" key="18">
    <source>
        <dbReference type="ARBA" id="ARBA00029536"/>
    </source>
</evidence>
<organism evidence="23 24">
    <name type="scientific">Hyalella azteca</name>
    <name type="common">Amphipod</name>
    <dbReference type="NCBI Taxonomy" id="294128"/>
    <lineage>
        <taxon>Eukaryota</taxon>
        <taxon>Metazoa</taxon>
        <taxon>Ecdysozoa</taxon>
        <taxon>Arthropoda</taxon>
        <taxon>Crustacea</taxon>
        <taxon>Multicrustacea</taxon>
        <taxon>Malacostraca</taxon>
        <taxon>Eumalacostraca</taxon>
        <taxon>Peracarida</taxon>
        <taxon>Amphipoda</taxon>
        <taxon>Senticaudata</taxon>
        <taxon>Talitrida</taxon>
        <taxon>Talitroidea</taxon>
        <taxon>Hyalellidae</taxon>
        <taxon>Hyalella</taxon>
    </lineage>
</organism>
<feature type="region of interest" description="Disordered" evidence="19">
    <location>
        <begin position="147"/>
        <end position="180"/>
    </location>
</feature>
<keyword evidence="23" id="KW-1185">Reference proteome</keyword>
<dbReference type="InterPro" id="IPR047534">
    <property type="entry name" value="BRcat_RBR_parkin"/>
</dbReference>
<evidence type="ECO:0000256" key="4">
    <source>
        <dbReference type="ARBA" id="ARBA00004906"/>
    </source>
</evidence>
<dbReference type="InterPro" id="IPR041170">
    <property type="entry name" value="Znf-RING_14"/>
</dbReference>
<dbReference type="GO" id="GO:0005829">
    <property type="term" value="C:cytosol"/>
    <property type="evidence" value="ECO:0007669"/>
    <property type="project" value="UniProtKB-SubCell"/>
</dbReference>
<dbReference type="CDD" id="cd16627">
    <property type="entry name" value="RING-HC_RBR_parkin"/>
    <property type="match status" value="1"/>
</dbReference>
<dbReference type="CTD" id="40336"/>
<evidence type="ECO:0000256" key="7">
    <source>
        <dbReference type="ARBA" id="ARBA00022553"/>
    </source>
</evidence>
<dbReference type="PROSITE" id="PS50053">
    <property type="entry name" value="UBIQUITIN_2"/>
    <property type="match status" value="1"/>
</dbReference>
<dbReference type="InterPro" id="IPR002867">
    <property type="entry name" value="IBR_dom"/>
</dbReference>
<dbReference type="OrthoDB" id="1431934at2759"/>
<dbReference type="GO" id="GO:0009896">
    <property type="term" value="P:positive regulation of catabolic process"/>
    <property type="evidence" value="ECO:0007669"/>
    <property type="project" value="UniProtKB-ARBA"/>
</dbReference>
<proteinExistence type="inferred from homology"/>
<accession>A0A8B7N557</accession>
<dbReference type="Pfam" id="PF17976">
    <property type="entry name" value="zf-RING_12"/>
    <property type="match status" value="1"/>
</dbReference>
<evidence type="ECO:0000259" key="21">
    <source>
        <dbReference type="PROSITE" id="PS50053"/>
    </source>
</evidence>
<dbReference type="CDD" id="cd21382">
    <property type="entry name" value="RING0_parkin"/>
    <property type="match status" value="1"/>
</dbReference>
<keyword evidence="14" id="KW-0832">Ubl conjugation</keyword>
<keyword evidence="15" id="KW-0072">Autophagy</keyword>
<evidence type="ECO:0000256" key="9">
    <source>
        <dbReference type="ARBA" id="ARBA00022723"/>
    </source>
</evidence>
<dbReference type="Gene3D" id="2.20.25.20">
    <property type="match status" value="1"/>
</dbReference>
<keyword evidence="20" id="KW-0732">Signal</keyword>
<dbReference type="GO" id="GO:1902532">
    <property type="term" value="P:negative regulation of intracellular signal transduction"/>
    <property type="evidence" value="ECO:0007669"/>
    <property type="project" value="UniProtKB-ARBA"/>
</dbReference>
<dbReference type="GO" id="GO:0061630">
    <property type="term" value="F:ubiquitin protein ligase activity"/>
    <property type="evidence" value="ECO:0007669"/>
    <property type="project" value="UniProtKB-EC"/>
</dbReference>
<dbReference type="PROSITE" id="PS51873">
    <property type="entry name" value="TRIAD"/>
    <property type="match status" value="1"/>
</dbReference>
<feature type="domain" description="Ubiquitin-like" evidence="21">
    <location>
        <begin position="38"/>
        <end position="113"/>
    </location>
</feature>
<dbReference type="Pfam" id="PF00240">
    <property type="entry name" value="ubiquitin"/>
    <property type="match status" value="1"/>
</dbReference>
<comment type="subcellular location">
    <subcellularLocation>
        <location evidence="3">Cytoplasm</location>
        <location evidence="3">Cytosol</location>
    </subcellularLocation>
    <subcellularLocation>
        <location evidence="2">Mitochondrion</location>
    </subcellularLocation>
</comment>
<evidence type="ECO:0000259" key="22">
    <source>
        <dbReference type="PROSITE" id="PS51873"/>
    </source>
</evidence>
<dbReference type="GO" id="GO:0005739">
    <property type="term" value="C:mitochondrion"/>
    <property type="evidence" value="ECO:0007669"/>
    <property type="project" value="UniProtKB-SubCell"/>
</dbReference>
<evidence type="ECO:0000256" key="20">
    <source>
        <dbReference type="SAM" id="SignalP"/>
    </source>
</evidence>
<dbReference type="SMART" id="SM00647">
    <property type="entry name" value="IBR"/>
    <property type="match status" value="2"/>
</dbReference>
<evidence type="ECO:0000256" key="19">
    <source>
        <dbReference type="SAM" id="MobiDB-lite"/>
    </source>
</evidence>
<name>A0A8B7N557_HYAAZ</name>